<keyword evidence="1" id="KW-0812">Transmembrane</keyword>
<dbReference type="Proteomes" id="UP000037035">
    <property type="component" value="Unassembled WGS sequence"/>
</dbReference>
<dbReference type="VEuPathDB" id="FungiDB:VP01_1950g1"/>
<protein>
    <submittedName>
        <fullName evidence="2">Uncharacterized protein</fullName>
    </submittedName>
</protein>
<keyword evidence="3" id="KW-1185">Reference proteome</keyword>
<sequence length="120" mass="14013">MAVSISGLAEEFWTSFESSYVSNPNTEALTDILELKHAQPDLVGQLQEPWNFSHFKVVSKDHMELVLNEFHNTLTAGHRAKLIKVKFNNHWHRFISMSSILTYYNYLIIFILLLLYEIIN</sequence>
<keyword evidence="1" id="KW-0472">Membrane</keyword>
<accession>A0A0L6VDY6</accession>
<evidence type="ECO:0000313" key="2">
    <source>
        <dbReference type="EMBL" id="KNZ58330.1"/>
    </source>
</evidence>
<dbReference type="EMBL" id="LAVV01006782">
    <property type="protein sequence ID" value="KNZ58330.1"/>
    <property type="molecule type" value="Genomic_DNA"/>
</dbReference>
<gene>
    <name evidence="2" type="ORF">VP01_1950g1</name>
</gene>
<comment type="caution">
    <text evidence="2">The sequence shown here is derived from an EMBL/GenBank/DDBJ whole genome shotgun (WGS) entry which is preliminary data.</text>
</comment>
<dbReference type="AlphaFoldDB" id="A0A0L6VDY6"/>
<feature type="transmembrane region" description="Helical" evidence="1">
    <location>
        <begin position="100"/>
        <end position="119"/>
    </location>
</feature>
<evidence type="ECO:0000256" key="1">
    <source>
        <dbReference type="SAM" id="Phobius"/>
    </source>
</evidence>
<proteinExistence type="predicted"/>
<keyword evidence="1" id="KW-1133">Transmembrane helix</keyword>
<dbReference type="OrthoDB" id="2507171at2759"/>
<organism evidence="2 3">
    <name type="scientific">Puccinia sorghi</name>
    <dbReference type="NCBI Taxonomy" id="27349"/>
    <lineage>
        <taxon>Eukaryota</taxon>
        <taxon>Fungi</taxon>
        <taxon>Dikarya</taxon>
        <taxon>Basidiomycota</taxon>
        <taxon>Pucciniomycotina</taxon>
        <taxon>Pucciniomycetes</taxon>
        <taxon>Pucciniales</taxon>
        <taxon>Pucciniaceae</taxon>
        <taxon>Puccinia</taxon>
    </lineage>
</organism>
<reference evidence="2 3" key="1">
    <citation type="submission" date="2015-08" db="EMBL/GenBank/DDBJ databases">
        <title>Next Generation Sequencing and Analysis of the Genome of Puccinia sorghi L Schw, the Causal Agent of Maize Common Rust.</title>
        <authorList>
            <person name="Rochi L."/>
            <person name="Burguener G."/>
            <person name="Darino M."/>
            <person name="Turjanski A."/>
            <person name="Kreff E."/>
            <person name="Dieguez M.J."/>
            <person name="Sacco F."/>
        </authorList>
    </citation>
    <scope>NUCLEOTIDE SEQUENCE [LARGE SCALE GENOMIC DNA]</scope>
    <source>
        <strain evidence="2 3">RO10H11247</strain>
    </source>
</reference>
<evidence type="ECO:0000313" key="3">
    <source>
        <dbReference type="Proteomes" id="UP000037035"/>
    </source>
</evidence>
<name>A0A0L6VDY6_9BASI</name>